<dbReference type="InterPro" id="IPR005247">
    <property type="entry name" value="YbhB_YbcL/LppC-like"/>
</dbReference>
<protein>
    <submittedName>
        <fullName evidence="2">YbhB/YbcL family Raf kinase inhibitor-like protein</fullName>
    </submittedName>
</protein>
<dbReference type="EMBL" id="SMLW01000667">
    <property type="protein sequence ID" value="MTI28568.1"/>
    <property type="molecule type" value="Genomic_DNA"/>
</dbReference>
<gene>
    <name evidence="2" type="ORF">E1163_26660</name>
</gene>
<organism evidence="2 3">
    <name type="scientific">Fulvivirga kasyanovii</name>
    <dbReference type="NCBI Taxonomy" id="396812"/>
    <lineage>
        <taxon>Bacteria</taxon>
        <taxon>Pseudomonadati</taxon>
        <taxon>Bacteroidota</taxon>
        <taxon>Cytophagia</taxon>
        <taxon>Cytophagales</taxon>
        <taxon>Fulvivirgaceae</taxon>
        <taxon>Fulvivirga</taxon>
    </lineage>
</organism>
<comment type="caution">
    <text evidence="2">The sequence shown here is derived from an EMBL/GenBank/DDBJ whole genome shotgun (WGS) entry which is preliminary data.</text>
</comment>
<reference evidence="2 3" key="1">
    <citation type="submission" date="2019-02" db="EMBL/GenBank/DDBJ databases">
        <authorList>
            <person name="Goldberg S.R."/>
            <person name="Haltli B.A."/>
            <person name="Correa H."/>
            <person name="Russell K.G."/>
        </authorList>
    </citation>
    <scope>NUCLEOTIDE SEQUENCE [LARGE SCALE GENOMIC DNA]</scope>
    <source>
        <strain evidence="2 3">JCM 16186</strain>
    </source>
</reference>
<dbReference type="Gene3D" id="3.90.280.10">
    <property type="entry name" value="PEBP-like"/>
    <property type="match status" value="1"/>
</dbReference>
<keyword evidence="3" id="KW-1185">Reference proteome</keyword>
<dbReference type="GO" id="GO:0004860">
    <property type="term" value="F:protein kinase inhibitor activity"/>
    <property type="evidence" value="ECO:0007669"/>
    <property type="project" value="UniProtKB-KW"/>
</dbReference>
<dbReference type="Proteomes" id="UP000798808">
    <property type="component" value="Unassembled WGS sequence"/>
</dbReference>
<keyword evidence="1" id="KW-0732">Signal</keyword>
<sequence>MRSILILLFVFATVMAKAQTFTLKSDELTGQATKQQVFNGFGCTGENISPQLSWTNAPEGTKSFAVTIYDKDAPTGSGWWHWVVFDIDKNTNELQSGAGDPAKNLAPKGAIQSLTNFGSAGYGGPCPPENHGPHQYVVTVYALKVDKLGLDSKANPAMVGYYLNQNVIDKASIVFYYKR</sequence>
<dbReference type="InterPro" id="IPR036610">
    <property type="entry name" value="PEBP-like_sf"/>
</dbReference>
<evidence type="ECO:0000313" key="2">
    <source>
        <dbReference type="EMBL" id="MTI28568.1"/>
    </source>
</evidence>
<feature type="signal peptide" evidence="1">
    <location>
        <begin position="1"/>
        <end position="18"/>
    </location>
</feature>
<name>A0ABW9RWI1_9BACT</name>
<dbReference type="PANTHER" id="PTHR30289">
    <property type="entry name" value="UNCHARACTERIZED PROTEIN YBCL-RELATED"/>
    <property type="match status" value="1"/>
</dbReference>
<dbReference type="InterPro" id="IPR008914">
    <property type="entry name" value="PEBP"/>
</dbReference>
<dbReference type="NCBIfam" id="TIGR00481">
    <property type="entry name" value="YbhB/YbcL family Raf kinase inhibitor-like protein"/>
    <property type="match status" value="1"/>
</dbReference>
<dbReference type="PANTHER" id="PTHR30289:SF1">
    <property type="entry name" value="PEBP (PHOSPHATIDYLETHANOLAMINE-BINDING PROTEIN) FAMILY PROTEIN"/>
    <property type="match status" value="1"/>
</dbReference>
<feature type="chain" id="PRO_5045774553" evidence="1">
    <location>
        <begin position="19"/>
        <end position="179"/>
    </location>
</feature>
<keyword evidence="2" id="KW-0649">Protein kinase inhibitor</keyword>
<evidence type="ECO:0000256" key="1">
    <source>
        <dbReference type="SAM" id="SignalP"/>
    </source>
</evidence>
<dbReference type="CDD" id="cd00865">
    <property type="entry name" value="PEBP_bact_arch"/>
    <property type="match status" value="1"/>
</dbReference>
<dbReference type="SUPFAM" id="SSF49777">
    <property type="entry name" value="PEBP-like"/>
    <property type="match status" value="1"/>
</dbReference>
<proteinExistence type="predicted"/>
<evidence type="ECO:0000313" key="3">
    <source>
        <dbReference type="Proteomes" id="UP000798808"/>
    </source>
</evidence>
<dbReference type="Pfam" id="PF01161">
    <property type="entry name" value="PBP"/>
    <property type="match status" value="1"/>
</dbReference>
<dbReference type="RefSeq" id="WP_155176223.1">
    <property type="nucleotide sequence ID" value="NZ_BAAAFL010000053.1"/>
</dbReference>
<accession>A0ABW9RWI1</accession>